<dbReference type="InterPro" id="IPR050564">
    <property type="entry name" value="F420-G6PD/mer"/>
</dbReference>
<dbReference type="AlphaFoldDB" id="A0A7I9XJX8"/>
<gene>
    <name evidence="2" type="ORF">MSEN_14070</name>
</gene>
<evidence type="ECO:0000313" key="2">
    <source>
        <dbReference type="EMBL" id="GFG69687.1"/>
    </source>
</evidence>
<dbReference type="SUPFAM" id="SSF51679">
    <property type="entry name" value="Bacterial luciferase-like"/>
    <property type="match status" value="1"/>
</dbReference>
<organism evidence="2 3">
    <name type="scientific">Mycolicibacter senuensis</name>
    <dbReference type="NCBI Taxonomy" id="386913"/>
    <lineage>
        <taxon>Bacteria</taxon>
        <taxon>Bacillati</taxon>
        <taxon>Actinomycetota</taxon>
        <taxon>Actinomycetes</taxon>
        <taxon>Mycobacteriales</taxon>
        <taxon>Mycobacteriaceae</taxon>
        <taxon>Mycolicibacter</taxon>
    </lineage>
</organism>
<name>A0A7I9XJX8_9MYCO</name>
<dbReference type="RefSeq" id="WP_234807209.1">
    <property type="nucleotide sequence ID" value="NZ_BLKV01000001.1"/>
</dbReference>
<proteinExistence type="predicted"/>
<dbReference type="InterPro" id="IPR011251">
    <property type="entry name" value="Luciferase-like_dom"/>
</dbReference>
<sequence>MRHAIHVPLFGALAHPRAIADIACAAEQTGWDALFVWDHVLSPVAGEWDIADPWITLAAAATSTERIRLGPMVTPLPRRRVVDVARATVTLDRLSGGRLILGLGTGRDVWREYSAFGDDGDPRRLGRVLDEAAAALTALWAGETVTHRGEIVVDGIRLTPGPMQRPRIPVWFGTNRTGGAPIERAARYDGIFPLGMDHDGIARIAETIGAARGDLAGFDIAVAAGPDADLDRLRALGATWAVREFWPGDGPDKVLRVIERCAPRPVSS</sequence>
<accession>A0A7I9XJX8</accession>
<evidence type="ECO:0000259" key="1">
    <source>
        <dbReference type="Pfam" id="PF00296"/>
    </source>
</evidence>
<dbReference type="GO" id="GO:0016705">
    <property type="term" value="F:oxidoreductase activity, acting on paired donors, with incorporation or reduction of molecular oxygen"/>
    <property type="evidence" value="ECO:0007669"/>
    <property type="project" value="InterPro"/>
</dbReference>
<dbReference type="PANTHER" id="PTHR43244:SF2">
    <property type="entry name" value="CONSERVED HYPOTHETICAL ALANINE AND PROLINE-RICH PROTEIN"/>
    <property type="match status" value="1"/>
</dbReference>
<evidence type="ECO:0000313" key="3">
    <source>
        <dbReference type="Proteomes" id="UP000465263"/>
    </source>
</evidence>
<keyword evidence="3" id="KW-1185">Reference proteome</keyword>
<dbReference type="InterPro" id="IPR036661">
    <property type="entry name" value="Luciferase-like_sf"/>
</dbReference>
<protein>
    <submittedName>
        <fullName evidence="2">Luciferase-like protein</fullName>
    </submittedName>
</protein>
<feature type="domain" description="Luciferase-like" evidence="1">
    <location>
        <begin position="15"/>
        <end position="224"/>
    </location>
</feature>
<dbReference type="PANTHER" id="PTHR43244">
    <property type="match status" value="1"/>
</dbReference>
<dbReference type="Pfam" id="PF00296">
    <property type="entry name" value="Bac_luciferase"/>
    <property type="match status" value="1"/>
</dbReference>
<dbReference type="EMBL" id="BLKV01000001">
    <property type="protein sequence ID" value="GFG69687.1"/>
    <property type="molecule type" value="Genomic_DNA"/>
</dbReference>
<dbReference type="Gene3D" id="3.20.20.30">
    <property type="entry name" value="Luciferase-like domain"/>
    <property type="match status" value="1"/>
</dbReference>
<reference evidence="2 3" key="1">
    <citation type="journal article" date="2019" name="Emerg. Microbes Infect.">
        <title>Comprehensive subspecies identification of 175 nontuberculous mycobacteria species based on 7547 genomic profiles.</title>
        <authorList>
            <person name="Matsumoto Y."/>
            <person name="Kinjo T."/>
            <person name="Motooka D."/>
            <person name="Nabeya D."/>
            <person name="Jung N."/>
            <person name="Uechi K."/>
            <person name="Horii T."/>
            <person name="Iida T."/>
            <person name="Fujita J."/>
            <person name="Nakamura S."/>
        </authorList>
    </citation>
    <scope>NUCLEOTIDE SEQUENCE [LARGE SCALE GENOMIC DNA]</scope>
    <source>
        <strain evidence="2 3">JCM 16017</strain>
    </source>
</reference>
<dbReference type="Proteomes" id="UP000465263">
    <property type="component" value="Unassembled WGS sequence"/>
</dbReference>
<comment type="caution">
    <text evidence="2">The sequence shown here is derived from an EMBL/GenBank/DDBJ whole genome shotgun (WGS) entry which is preliminary data.</text>
</comment>